<dbReference type="GO" id="GO:0005525">
    <property type="term" value="F:GTP binding"/>
    <property type="evidence" value="ECO:0007669"/>
    <property type="project" value="UniProtKB-KW"/>
</dbReference>
<keyword evidence="2" id="KW-0547">Nucleotide-binding</keyword>
<evidence type="ECO:0000256" key="3">
    <source>
        <dbReference type="ARBA" id="ARBA00023134"/>
    </source>
</evidence>
<dbReference type="Pfam" id="PF00071">
    <property type="entry name" value="Ras"/>
    <property type="match status" value="1"/>
</dbReference>
<dbReference type="InterPro" id="IPR003578">
    <property type="entry name" value="Small_GTPase_Rho"/>
</dbReference>
<dbReference type="EMBL" id="LODT01000029">
    <property type="protein sequence ID" value="KYQ92547.1"/>
    <property type="molecule type" value="Genomic_DNA"/>
</dbReference>
<dbReference type="FunCoup" id="A0A151ZF45">
    <property type="interactions" value="44"/>
</dbReference>
<organism evidence="4 5">
    <name type="scientific">Tieghemostelium lacteum</name>
    <name type="common">Slime mold</name>
    <name type="synonym">Dictyostelium lacteum</name>
    <dbReference type="NCBI Taxonomy" id="361077"/>
    <lineage>
        <taxon>Eukaryota</taxon>
        <taxon>Amoebozoa</taxon>
        <taxon>Evosea</taxon>
        <taxon>Eumycetozoa</taxon>
        <taxon>Dictyostelia</taxon>
        <taxon>Dictyosteliales</taxon>
        <taxon>Raperosteliaceae</taxon>
        <taxon>Tieghemostelium</taxon>
    </lineage>
</organism>
<dbReference type="SMART" id="SM00175">
    <property type="entry name" value="RAB"/>
    <property type="match status" value="1"/>
</dbReference>
<comment type="caution">
    <text evidence="4">The sequence shown here is derived from an EMBL/GenBank/DDBJ whole genome shotgun (WGS) entry which is preliminary data.</text>
</comment>
<dbReference type="GO" id="GO:0003924">
    <property type="term" value="F:GTPase activity"/>
    <property type="evidence" value="ECO:0007669"/>
    <property type="project" value="InterPro"/>
</dbReference>
<dbReference type="PRINTS" id="PR00449">
    <property type="entry name" value="RASTRNSFRMNG"/>
</dbReference>
<reference evidence="4 5" key="1">
    <citation type="submission" date="2015-12" db="EMBL/GenBank/DDBJ databases">
        <title>Dictyostelia acquired genes for synthesis and detection of signals that induce cell-type specialization by lateral gene transfer from prokaryotes.</title>
        <authorList>
            <person name="Gloeckner G."/>
            <person name="Schaap P."/>
        </authorList>
    </citation>
    <scope>NUCLEOTIDE SEQUENCE [LARGE SCALE GENOMIC DNA]</scope>
    <source>
        <strain evidence="4 5">TK</strain>
    </source>
</reference>
<dbReference type="OMA" id="CPKPPFL"/>
<name>A0A151ZF45_TIELA</name>
<dbReference type="FunFam" id="3.40.50.300:FF:001179">
    <property type="entry name" value="Rho family GTPase"/>
    <property type="match status" value="1"/>
</dbReference>
<dbReference type="InterPro" id="IPR001806">
    <property type="entry name" value="Small_GTPase"/>
</dbReference>
<dbReference type="SMART" id="SM00173">
    <property type="entry name" value="RAS"/>
    <property type="match status" value="1"/>
</dbReference>
<dbReference type="InParanoid" id="A0A151ZF45"/>
<evidence type="ECO:0000256" key="1">
    <source>
        <dbReference type="ARBA" id="ARBA00010142"/>
    </source>
</evidence>
<keyword evidence="5" id="KW-1185">Reference proteome</keyword>
<accession>A0A151ZF45</accession>
<dbReference type="PANTHER" id="PTHR24072">
    <property type="entry name" value="RHO FAMILY GTPASE"/>
    <property type="match status" value="1"/>
</dbReference>
<protein>
    <submittedName>
        <fullName evidence="4">Rho GTPase</fullName>
    </submittedName>
</protein>
<dbReference type="GO" id="GO:0007264">
    <property type="term" value="P:small GTPase-mediated signal transduction"/>
    <property type="evidence" value="ECO:0007669"/>
    <property type="project" value="InterPro"/>
</dbReference>
<sequence length="219" mass="24886">MQHIKCTVIGDGAVGKTSMLLSFTTNSMPNDGYQPTVFDNYSAMMMHNKKPYNLGLWDTAGQEEFDRLRSLSYPQTDVFLVCFSCINPSSYQNVFDKWYPEIKNFSADIPIVLVCTQVDLRTHQPILDRLSERNQVPSSYEQGLALSKKIGAFSYNECSALTQKGLHEVFEQVITAFSTPKKPLSKKELSKLKQLNNLKKPTNMTNHQINKKKISCNIM</sequence>
<dbReference type="CDD" id="cd00157">
    <property type="entry name" value="Rho"/>
    <property type="match status" value="1"/>
</dbReference>
<dbReference type="Proteomes" id="UP000076078">
    <property type="component" value="Unassembled WGS sequence"/>
</dbReference>
<evidence type="ECO:0000256" key="2">
    <source>
        <dbReference type="ARBA" id="ARBA00022741"/>
    </source>
</evidence>
<dbReference type="NCBIfam" id="TIGR00231">
    <property type="entry name" value="small_GTP"/>
    <property type="match status" value="1"/>
</dbReference>
<dbReference type="Gene3D" id="3.40.50.300">
    <property type="entry name" value="P-loop containing nucleotide triphosphate hydrolases"/>
    <property type="match status" value="1"/>
</dbReference>
<evidence type="ECO:0000313" key="4">
    <source>
        <dbReference type="EMBL" id="KYQ92547.1"/>
    </source>
</evidence>
<gene>
    <name evidence="4" type="ORF">DLAC_06538</name>
</gene>
<comment type="similarity">
    <text evidence="1">Belongs to the small GTPase superfamily. Rho family.</text>
</comment>
<dbReference type="PROSITE" id="PS51420">
    <property type="entry name" value="RHO"/>
    <property type="match status" value="1"/>
</dbReference>
<dbReference type="SUPFAM" id="SSF52540">
    <property type="entry name" value="P-loop containing nucleoside triphosphate hydrolases"/>
    <property type="match status" value="1"/>
</dbReference>
<dbReference type="STRING" id="361077.A0A151ZF45"/>
<dbReference type="SMART" id="SM00174">
    <property type="entry name" value="RHO"/>
    <property type="match status" value="1"/>
</dbReference>
<proteinExistence type="inferred from homology"/>
<dbReference type="OrthoDB" id="8830751at2759"/>
<keyword evidence="3" id="KW-0342">GTP-binding</keyword>
<dbReference type="InterPro" id="IPR005225">
    <property type="entry name" value="Small_GTP-bd"/>
</dbReference>
<dbReference type="PROSITE" id="PS51421">
    <property type="entry name" value="RAS"/>
    <property type="match status" value="1"/>
</dbReference>
<dbReference type="PROSITE" id="PS51419">
    <property type="entry name" value="RAB"/>
    <property type="match status" value="1"/>
</dbReference>
<dbReference type="InterPro" id="IPR027417">
    <property type="entry name" value="P-loop_NTPase"/>
</dbReference>
<evidence type="ECO:0000313" key="5">
    <source>
        <dbReference type="Proteomes" id="UP000076078"/>
    </source>
</evidence>
<dbReference type="AlphaFoldDB" id="A0A151ZF45"/>